<dbReference type="PANTHER" id="PTHR47069">
    <property type="match status" value="1"/>
</dbReference>
<evidence type="ECO:0000313" key="2">
    <source>
        <dbReference type="EMBL" id="EAZ39697.1"/>
    </source>
</evidence>
<gene>
    <name evidence="2" type="ORF">OsJ_24134</name>
</gene>
<proteinExistence type="predicted"/>
<protein>
    <recommendedName>
        <fullName evidence="3">Myb/SANT-like domain-containing protein</fullName>
    </recommendedName>
</protein>
<feature type="region of interest" description="Disordered" evidence="1">
    <location>
        <begin position="305"/>
        <end position="365"/>
    </location>
</feature>
<feature type="compositionally biased region" description="Polar residues" evidence="1">
    <location>
        <begin position="11"/>
        <end position="26"/>
    </location>
</feature>
<dbReference type="PANTHER" id="PTHR47069:SF12">
    <property type="entry name" value="OS01G0545800 PROTEIN"/>
    <property type="match status" value="1"/>
</dbReference>
<reference evidence="2" key="1">
    <citation type="journal article" date="2005" name="PLoS Biol.">
        <title>The genomes of Oryza sativa: a history of duplications.</title>
        <authorList>
            <person name="Yu J."/>
            <person name="Wang J."/>
            <person name="Lin W."/>
            <person name="Li S."/>
            <person name="Li H."/>
            <person name="Zhou J."/>
            <person name="Ni P."/>
            <person name="Dong W."/>
            <person name="Hu S."/>
            <person name="Zeng C."/>
            <person name="Zhang J."/>
            <person name="Zhang Y."/>
            <person name="Li R."/>
            <person name="Xu Z."/>
            <person name="Li S."/>
            <person name="Li X."/>
            <person name="Zheng H."/>
            <person name="Cong L."/>
            <person name="Lin L."/>
            <person name="Yin J."/>
            <person name="Geng J."/>
            <person name="Li G."/>
            <person name="Shi J."/>
            <person name="Liu J."/>
            <person name="Lv H."/>
            <person name="Li J."/>
            <person name="Wang J."/>
            <person name="Deng Y."/>
            <person name="Ran L."/>
            <person name="Shi X."/>
            <person name="Wang X."/>
            <person name="Wu Q."/>
            <person name="Li C."/>
            <person name="Ren X."/>
            <person name="Wang J."/>
            <person name="Wang X."/>
            <person name="Li D."/>
            <person name="Liu D."/>
            <person name="Zhang X."/>
            <person name="Ji Z."/>
            <person name="Zhao W."/>
            <person name="Sun Y."/>
            <person name="Zhang Z."/>
            <person name="Bao J."/>
            <person name="Han Y."/>
            <person name="Dong L."/>
            <person name="Ji J."/>
            <person name="Chen P."/>
            <person name="Wu S."/>
            <person name="Liu J."/>
            <person name="Xiao Y."/>
            <person name="Bu D."/>
            <person name="Tan J."/>
            <person name="Yang L."/>
            <person name="Ye C."/>
            <person name="Zhang J."/>
            <person name="Xu J."/>
            <person name="Zhou Y."/>
            <person name="Yu Y."/>
            <person name="Zhang B."/>
            <person name="Zhuang S."/>
            <person name="Wei H."/>
            <person name="Liu B."/>
            <person name="Lei M."/>
            <person name="Yu H."/>
            <person name="Li Y."/>
            <person name="Xu H."/>
            <person name="Wei S."/>
            <person name="He X."/>
            <person name="Fang L."/>
            <person name="Zhang Z."/>
            <person name="Zhang Y."/>
            <person name="Huang X."/>
            <person name="Su Z."/>
            <person name="Tong W."/>
            <person name="Li J."/>
            <person name="Tong Z."/>
            <person name="Li S."/>
            <person name="Ye J."/>
            <person name="Wang L."/>
            <person name="Fang L."/>
            <person name="Lei T."/>
            <person name="Chen C."/>
            <person name="Chen H."/>
            <person name="Xu Z."/>
            <person name="Li H."/>
            <person name="Huang H."/>
            <person name="Zhang F."/>
            <person name="Xu H."/>
            <person name="Li N."/>
            <person name="Zhao C."/>
            <person name="Li S."/>
            <person name="Dong L."/>
            <person name="Huang Y."/>
            <person name="Li L."/>
            <person name="Xi Y."/>
            <person name="Qi Q."/>
            <person name="Li W."/>
            <person name="Zhang B."/>
            <person name="Hu W."/>
            <person name="Zhang Y."/>
            <person name="Tian X."/>
            <person name="Jiao Y."/>
            <person name="Liang X."/>
            <person name="Jin J."/>
            <person name="Gao L."/>
            <person name="Zheng W."/>
            <person name="Hao B."/>
            <person name="Liu S."/>
            <person name="Wang W."/>
            <person name="Yuan L."/>
            <person name="Cao M."/>
            <person name="McDermott J."/>
            <person name="Samudrala R."/>
            <person name="Wang J."/>
            <person name="Wong G.K."/>
            <person name="Yang H."/>
        </authorList>
    </citation>
    <scope>NUCLEOTIDE SEQUENCE [LARGE SCALE GENOMIC DNA]</scope>
</reference>
<feature type="compositionally biased region" description="Low complexity" evidence="1">
    <location>
        <begin position="348"/>
        <end position="360"/>
    </location>
</feature>
<feature type="compositionally biased region" description="Acidic residues" evidence="1">
    <location>
        <begin position="318"/>
        <end position="328"/>
    </location>
</feature>
<accession>A3BJF8</accession>
<feature type="compositionally biased region" description="Acidic residues" evidence="1">
    <location>
        <begin position="177"/>
        <end position="188"/>
    </location>
</feature>
<dbReference type="Proteomes" id="UP000007752">
    <property type="component" value="Chromosome 7"/>
</dbReference>
<sequence length="459" mass="49820">MDRDGFDNLSAWASQPSASGPTTASSVGAGFDLNSQAPAAEGFPGLGMYGAFLQGDDDELLTGRGRGSSLPPYRPPRAGVGDGRATPNLTRQLNFGNSSSAGAGRGGGNGGAFPGGLSSGRGVWQHSSSAATALGRRSQHSNTAVRAGGSGQRLPRPRAPRSAVRGQASSSDAPFNNEDEELEDDVEEFASSGGPPRRVGTYNGAQMSGEGYQAIVDGLLDRRGYRRGLVYTRCQVKNQILVLKTTHSFWRYLQAHTGLGRLPDGTIDAESLFWKTHTERLQWGPPENEELLDQLFRGYTVDGSTTLVPGDDYGQDQGQEEEEEDEEFQPTPSSTSSQRSKSQKGKRPLSSTTSTLSSPMKKSKSPMVKIVKDIASTFKEAVIVNTKQMQKRASDKAAFSVKRCQELAFECGVEQTIESVYAMSKMFETEYQREFFCGQLTPELRLGYFKKWCRDNNLE</sequence>
<name>A3BJF8_ORYSJ</name>
<feature type="compositionally biased region" description="Low complexity" evidence="1">
    <location>
        <begin position="93"/>
        <end position="102"/>
    </location>
</feature>
<feature type="compositionally biased region" description="Low complexity" evidence="1">
    <location>
        <begin position="329"/>
        <end position="340"/>
    </location>
</feature>
<dbReference type="EMBL" id="CM000144">
    <property type="protein sequence ID" value="EAZ39697.1"/>
    <property type="molecule type" value="Genomic_DNA"/>
</dbReference>
<evidence type="ECO:0008006" key="3">
    <source>
        <dbReference type="Google" id="ProtNLM"/>
    </source>
</evidence>
<feature type="region of interest" description="Disordered" evidence="1">
    <location>
        <begin position="1"/>
        <end position="37"/>
    </location>
</feature>
<reference evidence="2" key="2">
    <citation type="submission" date="2008-12" db="EMBL/GenBank/DDBJ databases">
        <title>Improved gene annotation of the rice (Oryza sativa) genomes.</title>
        <authorList>
            <person name="Wang J."/>
            <person name="Li R."/>
            <person name="Fan W."/>
            <person name="Huang Q."/>
            <person name="Zhang J."/>
            <person name="Zhou Y."/>
            <person name="Hu Y."/>
            <person name="Zi S."/>
            <person name="Li J."/>
            <person name="Ni P."/>
            <person name="Zheng H."/>
            <person name="Zhang Y."/>
            <person name="Zhao M."/>
            <person name="Hao Q."/>
            <person name="McDermott J."/>
            <person name="Samudrala R."/>
            <person name="Kristiansen K."/>
            <person name="Wong G.K.-S."/>
        </authorList>
    </citation>
    <scope>NUCLEOTIDE SEQUENCE</scope>
</reference>
<organism evidence="2">
    <name type="scientific">Oryza sativa subsp. japonica</name>
    <name type="common">Rice</name>
    <dbReference type="NCBI Taxonomy" id="39947"/>
    <lineage>
        <taxon>Eukaryota</taxon>
        <taxon>Viridiplantae</taxon>
        <taxon>Streptophyta</taxon>
        <taxon>Embryophyta</taxon>
        <taxon>Tracheophyta</taxon>
        <taxon>Spermatophyta</taxon>
        <taxon>Magnoliopsida</taxon>
        <taxon>Liliopsida</taxon>
        <taxon>Poales</taxon>
        <taxon>Poaceae</taxon>
        <taxon>BOP clade</taxon>
        <taxon>Oryzoideae</taxon>
        <taxon>Oryzeae</taxon>
        <taxon>Oryzinae</taxon>
        <taxon>Oryza</taxon>
        <taxon>Oryza sativa</taxon>
    </lineage>
</organism>
<evidence type="ECO:0000256" key="1">
    <source>
        <dbReference type="SAM" id="MobiDB-lite"/>
    </source>
</evidence>
<feature type="region of interest" description="Disordered" evidence="1">
    <location>
        <begin position="57"/>
        <end position="205"/>
    </location>
</feature>
<dbReference type="AlphaFoldDB" id="A3BJF8"/>
<feature type="compositionally biased region" description="Gly residues" evidence="1">
    <location>
        <begin position="103"/>
        <end position="119"/>
    </location>
</feature>